<dbReference type="GO" id="GO:0000155">
    <property type="term" value="F:phosphorelay sensor kinase activity"/>
    <property type="evidence" value="ECO:0007669"/>
    <property type="project" value="InterPro"/>
</dbReference>
<dbReference type="SUPFAM" id="SSF55785">
    <property type="entry name" value="PYP-like sensor domain (PAS domain)"/>
    <property type="match status" value="2"/>
</dbReference>
<evidence type="ECO:0000256" key="5">
    <source>
        <dbReference type="ARBA" id="ARBA00022553"/>
    </source>
</evidence>
<evidence type="ECO:0000256" key="11">
    <source>
        <dbReference type="ARBA" id="ARBA00022989"/>
    </source>
</evidence>
<comment type="subcellular location">
    <subcellularLocation>
        <location evidence="2">Cell membrane</location>
        <topology evidence="2">Multi-pass membrane protein</topology>
    </subcellularLocation>
</comment>
<feature type="modified residue" description="4-aspartylphosphate" evidence="17">
    <location>
        <position position="1056"/>
    </location>
</feature>
<evidence type="ECO:0000256" key="12">
    <source>
        <dbReference type="ARBA" id="ARBA00023012"/>
    </source>
</evidence>
<feature type="domain" description="Response regulatory" evidence="20">
    <location>
        <begin position="865"/>
        <end position="981"/>
    </location>
</feature>
<dbReference type="PROSITE" id="PS50894">
    <property type="entry name" value="HPT"/>
    <property type="match status" value="1"/>
</dbReference>
<dbReference type="CDD" id="cd16922">
    <property type="entry name" value="HATPase_EvgS-ArcB-TorS-like"/>
    <property type="match status" value="1"/>
</dbReference>
<dbReference type="FunFam" id="1.10.287.130:FF:000002">
    <property type="entry name" value="Two-component osmosensing histidine kinase"/>
    <property type="match status" value="1"/>
</dbReference>
<dbReference type="SMART" id="SM00388">
    <property type="entry name" value="HisKA"/>
    <property type="match status" value="1"/>
</dbReference>
<dbReference type="Pfam" id="PF02518">
    <property type="entry name" value="HATPase_c"/>
    <property type="match status" value="1"/>
</dbReference>
<evidence type="ECO:0000259" key="20">
    <source>
        <dbReference type="PROSITE" id="PS50110"/>
    </source>
</evidence>
<dbReference type="CDD" id="cd00130">
    <property type="entry name" value="PAS"/>
    <property type="match status" value="2"/>
</dbReference>
<dbReference type="Gene3D" id="3.30.565.10">
    <property type="entry name" value="Histidine kinase-like ATPase, C-terminal domain"/>
    <property type="match status" value="1"/>
</dbReference>
<proteinExistence type="predicted"/>
<dbReference type="RefSeq" id="WP_094199258.1">
    <property type="nucleotide sequence ID" value="NZ_NBIM01000001.1"/>
</dbReference>
<keyword evidence="8" id="KW-0547">Nucleotide-binding</keyword>
<accession>A0A233RGE8</accession>
<dbReference type="InterPro" id="IPR035965">
    <property type="entry name" value="PAS-like_dom_sf"/>
</dbReference>
<keyword evidence="11 18" id="KW-1133">Transmembrane helix</keyword>
<evidence type="ECO:0000313" key="25">
    <source>
        <dbReference type="EMBL" id="OXY82477.1"/>
    </source>
</evidence>
<evidence type="ECO:0000256" key="10">
    <source>
        <dbReference type="ARBA" id="ARBA00022840"/>
    </source>
</evidence>
<evidence type="ECO:0000256" key="13">
    <source>
        <dbReference type="ARBA" id="ARBA00023136"/>
    </source>
</evidence>
<dbReference type="CDD" id="cd00082">
    <property type="entry name" value="HisKA"/>
    <property type="match status" value="1"/>
</dbReference>
<feature type="domain" description="Histidine kinase" evidence="19">
    <location>
        <begin position="630"/>
        <end position="851"/>
    </location>
</feature>
<keyword evidence="5 17" id="KW-0597">Phosphoprotein</keyword>
<evidence type="ECO:0000256" key="14">
    <source>
        <dbReference type="ARBA" id="ARBA00064003"/>
    </source>
</evidence>
<dbReference type="InterPro" id="IPR003594">
    <property type="entry name" value="HATPase_dom"/>
</dbReference>
<evidence type="ECO:0000256" key="2">
    <source>
        <dbReference type="ARBA" id="ARBA00004651"/>
    </source>
</evidence>
<dbReference type="InterPro" id="IPR006189">
    <property type="entry name" value="CHASE_dom"/>
</dbReference>
<sequence>MPLSLSRSLISHWTLLTLIIGLCLSALATWQLHINNQRIIDDAVGDAAAQANQAVRERLSLYQFGLAGARGAVLTAGQHGISRELFRRYSRSRHIVEEFPGARGFGFIRRVPRENAATFTESARADGWPGFRIKELTPHQYEHYVIQYVEPVDRNDEAVGLDIGSELNRRTAADDAIATGQVRITGPITLVQATGNPLQSFLILMPIYEGGDTPNTLAERRAKAFGWSYAPLLMQEVLADLQLDTDAVHLALWDVTEPGREEAFYDTGSSTNSLLQTHLVKFDMFGRQWQSRFSIQPAFVQQLHLFSPLNLFFLGSFISVLVATLTGMFNLSNNSRRQVQTEQARMAAIVECSTDGIISQSMDGRITSWNQGAERIFGFRADEVLGKTTTELLVPEECRPEETAVFARVRTGKAVPHFETLRCCKNGDLINVSLTVSPLRDSSGAVVGSSKTIRNITPQKEAEAKILELNRHLEAQVTQVAQRTTELLMATEVAQLGVWRWNLADDTLTWNDRMFELYQQSMSLREHGLNYEHWLSRLHPDDVKDTTACLQAAIGGKDVFEPMFRLVLPDGQIRFIQARAQVMRNAEGTAEQLIGINFDITAQRELETSLRRSKQQADEASQAKSQFLANMSHEIRTPMNAILGMLMLVQKTRLNQQQSDYITKAQTAGRSLLGLLNDILDYSKIEAGKLQLDPVQFELDAMLRDLATVLAGNLAGKPLELMFDLDSSLPREIIADRLRLQQILINLAGNAIKFTERGEVVVKVQVRQLRKNLVRLGFSVTDSGIGIDAEKIEHIFDGFTQAEASTARRYGGSGLGLVICRRLVSLMGSKLHVQSTPGMGSRFWFDLDLGLAKGATPMPADTHTRILVVDDNEVSAGILENTLSALGYRVDCAANGEEALTEVRQHRFDLILMDWRLPDLSGLEVAKRIQERHGPVTIIMLTAYGHEELAETQNQPNPPFVDLLTKPVTTLQLNESIGRALAGQRFEPEKTLPLADEDRRLEGVRLLLVEDNAFNRQVACELLVGEGAIVTQAEDGQEGIDKVFNDTGAFDVVLMDMQMPGIDGLEATRRIRRHADCHHLPILAMTANVTVSDQQACLEAGMNAHVGKPIDLNELVRVILTLNQEQAARPASPCGENSEIESLENILRRFGNNRRLYFSMLSGFAENAGMEISALKAGLDSQDMQAVASSLHILKGMTGTMGLSHLSARFSALDRAVRKNSAQGLALLDEATLANLDQQLLQNHTALMDAVTNGEQADETDTPRAPQAESGSLHQQFESLLVLLDAGNMRAVDMVDTLAQSRPQDDPVMKELIAKVQQLNFVAARRIVSDILEEV</sequence>
<dbReference type="OrthoDB" id="9810730at2"/>
<keyword evidence="10" id="KW-0067">ATP-binding</keyword>
<dbReference type="CDD" id="cd17546">
    <property type="entry name" value="REC_hyHK_CKI1_RcsC-like"/>
    <property type="match status" value="2"/>
</dbReference>
<dbReference type="EMBL" id="NBIM01000001">
    <property type="protein sequence ID" value="OXY82477.1"/>
    <property type="molecule type" value="Genomic_DNA"/>
</dbReference>
<dbReference type="SUPFAM" id="SSF55874">
    <property type="entry name" value="ATPase domain of HSP90 chaperone/DNA topoisomerase II/histidine kinase"/>
    <property type="match status" value="1"/>
</dbReference>
<dbReference type="SMART" id="SM00387">
    <property type="entry name" value="HATPase_c"/>
    <property type="match status" value="1"/>
</dbReference>
<dbReference type="Pfam" id="PF03924">
    <property type="entry name" value="CHASE"/>
    <property type="match status" value="1"/>
</dbReference>
<dbReference type="GO" id="GO:0005524">
    <property type="term" value="F:ATP binding"/>
    <property type="evidence" value="ECO:0007669"/>
    <property type="project" value="UniProtKB-KW"/>
</dbReference>
<dbReference type="Gene3D" id="3.30.450.350">
    <property type="entry name" value="CHASE domain"/>
    <property type="match status" value="1"/>
</dbReference>
<gene>
    <name evidence="25" type="ORF">B6S08_02810</name>
</gene>
<evidence type="ECO:0000259" key="19">
    <source>
        <dbReference type="PROSITE" id="PS50109"/>
    </source>
</evidence>
<dbReference type="InterPro" id="IPR008207">
    <property type="entry name" value="Sig_transdc_His_kin_Hpt_dom"/>
</dbReference>
<dbReference type="PANTHER" id="PTHR45339">
    <property type="entry name" value="HYBRID SIGNAL TRANSDUCTION HISTIDINE KINASE J"/>
    <property type="match status" value="1"/>
</dbReference>
<dbReference type="SUPFAM" id="SSF52172">
    <property type="entry name" value="CheY-like"/>
    <property type="match status" value="2"/>
</dbReference>
<evidence type="ECO:0000256" key="7">
    <source>
        <dbReference type="ARBA" id="ARBA00022692"/>
    </source>
</evidence>
<feature type="domain" description="Response regulatory" evidence="20">
    <location>
        <begin position="1005"/>
        <end position="1123"/>
    </location>
</feature>
<dbReference type="PROSITE" id="PS50839">
    <property type="entry name" value="CHASE"/>
    <property type="match status" value="1"/>
</dbReference>
<dbReference type="EC" id="2.7.13.3" evidence="3"/>
<comment type="caution">
    <text evidence="25">The sequence shown here is derived from an EMBL/GenBank/DDBJ whole genome shotgun (WGS) entry which is preliminary data.</text>
</comment>
<dbReference type="InterPro" id="IPR042240">
    <property type="entry name" value="CHASE_sf"/>
</dbReference>
<dbReference type="InterPro" id="IPR036890">
    <property type="entry name" value="HATPase_C_sf"/>
</dbReference>
<dbReference type="PANTHER" id="PTHR45339:SF1">
    <property type="entry name" value="HYBRID SIGNAL TRANSDUCTION HISTIDINE KINASE J"/>
    <property type="match status" value="1"/>
</dbReference>
<evidence type="ECO:0000256" key="9">
    <source>
        <dbReference type="ARBA" id="ARBA00022777"/>
    </source>
</evidence>
<dbReference type="InterPro" id="IPR011006">
    <property type="entry name" value="CheY-like_superfamily"/>
</dbReference>
<organism evidence="25 26">
    <name type="scientific">Oceanimonas doudoroffii</name>
    <dbReference type="NCBI Taxonomy" id="84158"/>
    <lineage>
        <taxon>Bacteria</taxon>
        <taxon>Pseudomonadati</taxon>
        <taxon>Pseudomonadota</taxon>
        <taxon>Gammaproteobacteria</taxon>
        <taxon>Aeromonadales</taxon>
        <taxon>Aeromonadaceae</taxon>
        <taxon>Oceanimonas</taxon>
    </lineage>
</organism>
<evidence type="ECO:0000256" key="18">
    <source>
        <dbReference type="SAM" id="Phobius"/>
    </source>
</evidence>
<dbReference type="InterPro" id="IPR036097">
    <property type="entry name" value="HisK_dim/P_sf"/>
</dbReference>
<feature type="transmembrane region" description="Helical" evidence="18">
    <location>
        <begin position="12"/>
        <end position="30"/>
    </location>
</feature>
<dbReference type="SUPFAM" id="SSF47384">
    <property type="entry name" value="Homodimeric domain of signal transducing histidine kinase"/>
    <property type="match status" value="1"/>
</dbReference>
<evidence type="ECO:0000259" key="24">
    <source>
        <dbReference type="PROSITE" id="PS50894"/>
    </source>
</evidence>
<dbReference type="Proteomes" id="UP000242757">
    <property type="component" value="Unassembled WGS sequence"/>
</dbReference>
<evidence type="ECO:0000259" key="22">
    <source>
        <dbReference type="PROSITE" id="PS50113"/>
    </source>
</evidence>
<feature type="transmembrane region" description="Helical" evidence="18">
    <location>
        <begin position="311"/>
        <end position="331"/>
    </location>
</feature>
<evidence type="ECO:0000256" key="6">
    <source>
        <dbReference type="ARBA" id="ARBA00022679"/>
    </source>
</evidence>
<dbReference type="SMART" id="SM00086">
    <property type="entry name" value="PAC"/>
    <property type="match status" value="2"/>
</dbReference>
<dbReference type="InterPro" id="IPR001789">
    <property type="entry name" value="Sig_transdc_resp-reg_receiver"/>
</dbReference>
<dbReference type="InterPro" id="IPR003661">
    <property type="entry name" value="HisK_dim/P_dom"/>
</dbReference>
<evidence type="ECO:0000256" key="16">
    <source>
        <dbReference type="PROSITE-ProRule" id="PRU00110"/>
    </source>
</evidence>
<dbReference type="InterPro" id="IPR013655">
    <property type="entry name" value="PAS_fold_3"/>
</dbReference>
<comment type="catalytic activity">
    <reaction evidence="1">
        <text>ATP + protein L-histidine = ADP + protein N-phospho-L-histidine.</text>
        <dbReference type="EC" id="2.7.13.3"/>
    </reaction>
</comment>
<keyword evidence="7 18" id="KW-0812">Transmembrane</keyword>
<dbReference type="PROSITE" id="PS50109">
    <property type="entry name" value="HIS_KIN"/>
    <property type="match status" value="1"/>
</dbReference>
<dbReference type="InterPro" id="IPR000014">
    <property type="entry name" value="PAS"/>
</dbReference>
<dbReference type="Gene3D" id="3.30.450.20">
    <property type="entry name" value="PAS domain"/>
    <property type="match status" value="2"/>
</dbReference>
<dbReference type="PROSITE" id="PS50112">
    <property type="entry name" value="PAS"/>
    <property type="match status" value="1"/>
</dbReference>
<dbReference type="Gene3D" id="1.20.120.160">
    <property type="entry name" value="HPT domain"/>
    <property type="match status" value="1"/>
</dbReference>
<dbReference type="SUPFAM" id="SSF47226">
    <property type="entry name" value="Histidine-containing phosphotransfer domain, HPT domain"/>
    <property type="match status" value="1"/>
</dbReference>
<feature type="modified residue" description="4-aspartylphosphate" evidence="17">
    <location>
        <position position="914"/>
    </location>
</feature>
<feature type="domain" description="PAC" evidence="22">
    <location>
        <begin position="414"/>
        <end position="468"/>
    </location>
</feature>
<dbReference type="Pfam" id="PF08447">
    <property type="entry name" value="PAS_3"/>
    <property type="match status" value="1"/>
</dbReference>
<evidence type="ECO:0000313" key="26">
    <source>
        <dbReference type="Proteomes" id="UP000242757"/>
    </source>
</evidence>
<keyword evidence="6" id="KW-0808">Transferase</keyword>
<evidence type="ECO:0000256" key="3">
    <source>
        <dbReference type="ARBA" id="ARBA00012438"/>
    </source>
</evidence>
<feature type="domain" description="PAS" evidence="21">
    <location>
        <begin position="342"/>
        <end position="397"/>
    </location>
</feature>
<dbReference type="InterPro" id="IPR004358">
    <property type="entry name" value="Sig_transdc_His_kin-like_C"/>
</dbReference>
<feature type="domain" description="HPt" evidence="24">
    <location>
        <begin position="1153"/>
        <end position="1251"/>
    </location>
</feature>
<keyword evidence="12" id="KW-0902">Two-component regulatory system</keyword>
<dbReference type="SMART" id="SM00091">
    <property type="entry name" value="PAS"/>
    <property type="match status" value="2"/>
</dbReference>
<reference evidence="25 26" key="1">
    <citation type="submission" date="2017-08" db="EMBL/GenBank/DDBJ databases">
        <title>A Genome Sequence of Oceanimonas doudoroffii ATCC 27123T.</title>
        <authorList>
            <person name="Brennan M.A."/>
            <person name="Maclea K.S."/>
            <person name="Mcclelland W.D."/>
            <person name="Trachtenberg A.M."/>
        </authorList>
    </citation>
    <scope>NUCLEOTIDE SEQUENCE [LARGE SCALE GENOMIC DNA]</scope>
    <source>
        <strain evidence="25 26">ATCC 27123</strain>
    </source>
</reference>
<protein>
    <recommendedName>
        <fullName evidence="15">Sensory/regulatory protein RpfC</fullName>
        <ecNumber evidence="3">2.7.13.3</ecNumber>
    </recommendedName>
</protein>
<dbReference type="NCBIfam" id="TIGR00229">
    <property type="entry name" value="sensory_box"/>
    <property type="match status" value="1"/>
</dbReference>
<evidence type="ECO:0000256" key="8">
    <source>
        <dbReference type="ARBA" id="ARBA00022741"/>
    </source>
</evidence>
<dbReference type="SMART" id="SM00448">
    <property type="entry name" value="REC"/>
    <property type="match status" value="2"/>
</dbReference>
<dbReference type="Gene3D" id="3.40.50.2300">
    <property type="match status" value="2"/>
</dbReference>
<dbReference type="InterPro" id="IPR036641">
    <property type="entry name" value="HPT_dom_sf"/>
</dbReference>
<dbReference type="Pfam" id="PF01627">
    <property type="entry name" value="Hpt"/>
    <property type="match status" value="1"/>
</dbReference>
<dbReference type="Pfam" id="PF00072">
    <property type="entry name" value="Response_reg"/>
    <property type="match status" value="2"/>
</dbReference>
<feature type="domain" description="PAC" evidence="22">
    <location>
        <begin position="560"/>
        <end position="612"/>
    </location>
</feature>
<name>A0A233RGE8_9GAMM</name>
<keyword evidence="26" id="KW-1185">Reference proteome</keyword>
<dbReference type="Pfam" id="PF00512">
    <property type="entry name" value="HisKA"/>
    <property type="match status" value="1"/>
</dbReference>
<dbReference type="Gene3D" id="1.10.287.130">
    <property type="match status" value="1"/>
</dbReference>
<dbReference type="InterPro" id="IPR000700">
    <property type="entry name" value="PAS-assoc_C"/>
</dbReference>
<keyword evidence="4" id="KW-1003">Cell membrane</keyword>
<evidence type="ECO:0000259" key="23">
    <source>
        <dbReference type="PROSITE" id="PS50839"/>
    </source>
</evidence>
<dbReference type="Gene3D" id="2.10.70.100">
    <property type="match status" value="1"/>
</dbReference>
<feature type="modified residue" description="Phosphohistidine" evidence="16">
    <location>
        <position position="1192"/>
    </location>
</feature>
<keyword evidence="13 18" id="KW-0472">Membrane</keyword>
<evidence type="ECO:0000256" key="15">
    <source>
        <dbReference type="ARBA" id="ARBA00068150"/>
    </source>
</evidence>
<dbReference type="SMART" id="SM01079">
    <property type="entry name" value="CHASE"/>
    <property type="match status" value="1"/>
</dbReference>
<evidence type="ECO:0000259" key="21">
    <source>
        <dbReference type="PROSITE" id="PS50112"/>
    </source>
</evidence>
<dbReference type="PROSITE" id="PS50113">
    <property type="entry name" value="PAC"/>
    <property type="match status" value="2"/>
</dbReference>
<dbReference type="FunFam" id="3.30.565.10:FF:000010">
    <property type="entry name" value="Sensor histidine kinase RcsC"/>
    <property type="match status" value="1"/>
</dbReference>
<keyword evidence="9" id="KW-0418">Kinase</keyword>
<evidence type="ECO:0000256" key="1">
    <source>
        <dbReference type="ARBA" id="ARBA00000085"/>
    </source>
</evidence>
<feature type="domain" description="CHASE" evidence="23">
    <location>
        <begin position="77"/>
        <end position="242"/>
    </location>
</feature>
<dbReference type="GO" id="GO:0005886">
    <property type="term" value="C:plasma membrane"/>
    <property type="evidence" value="ECO:0007669"/>
    <property type="project" value="UniProtKB-SubCell"/>
</dbReference>
<dbReference type="InterPro" id="IPR001610">
    <property type="entry name" value="PAC"/>
</dbReference>
<dbReference type="PRINTS" id="PR00344">
    <property type="entry name" value="BCTRLSENSOR"/>
</dbReference>
<dbReference type="Pfam" id="PF13426">
    <property type="entry name" value="PAS_9"/>
    <property type="match status" value="1"/>
</dbReference>
<evidence type="ECO:0000256" key="17">
    <source>
        <dbReference type="PROSITE-ProRule" id="PRU00169"/>
    </source>
</evidence>
<dbReference type="InterPro" id="IPR005467">
    <property type="entry name" value="His_kinase_dom"/>
</dbReference>
<evidence type="ECO:0000256" key="4">
    <source>
        <dbReference type="ARBA" id="ARBA00022475"/>
    </source>
</evidence>
<dbReference type="PROSITE" id="PS50110">
    <property type="entry name" value="RESPONSE_REGULATORY"/>
    <property type="match status" value="2"/>
</dbReference>
<comment type="subunit">
    <text evidence="14">At low DSF concentrations, interacts with RpfF.</text>
</comment>